<dbReference type="EMBL" id="LJIG01009398">
    <property type="protein sequence ID" value="KRT83160.1"/>
    <property type="molecule type" value="Genomic_DNA"/>
</dbReference>
<dbReference type="AlphaFoldDB" id="A0A0T6B716"/>
<accession>A0A0T6B716</accession>
<feature type="compositionally biased region" description="Polar residues" evidence="1">
    <location>
        <begin position="1"/>
        <end position="21"/>
    </location>
</feature>
<keyword evidence="2" id="KW-0472">Membrane</keyword>
<dbReference type="Proteomes" id="UP000051574">
    <property type="component" value="Unassembled WGS sequence"/>
</dbReference>
<sequence length="299" mass="34264">PSQDIYRVTNQRQSLQVQSPPRQEDFIRPAADPRSLGSSPNQFESQQQQIPQYNQYAQQAQQNWIARQSTQLLSQIPQYTDKNSHIFNHKESGLQVPDGPETSQPQPYNDMSNHEYPKVPSYYGDIGYRQPIQQMPESWSNNADYRNVPYVPEMNSNLRETWRPNLPQTLVQQPNIAPQEPQENPNILAQRDLTPSWKPEEKNPTHVQNKMAHELKQHSKEHQEAKANEGADDRHVKIENHSHEHELEHSKFVAGIAERLELQDGIAEAPGGAILSLTLGLIITCLMAILIGCRLRVVR</sequence>
<dbReference type="PANTHER" id="PTHR46876">
    <property type="entry name" value="LOW-DENSITY LIPOPROTEIN RECEPTOR-RELATED PROTEIN 11"/>
    <property type="match status" value="1"/>
</dbReference>
<evidence type="ECO:0000313" key="3">
    <source>
        <dbReference type="EMBL" id="KRT83160.1"/>
    </source>
</evidence>
<dbReference type="PANTHER" id="PTHR46876:SF1">
    <property type="entry name" value="LOW-DENSITY LIPOPROTEIN RECEPTOR-RELATED PROTEIN 11"/>
    <property type="match status" value="1"/>
</dbReference>
<evidence type="ECO:0000313" key="4">
    <source>
        <dbReference type="Proteomes" id="UP000051574"/>
    </source>
</evidence>
<feature type="non-terminal residue" evidence="3">
    <location>
        <position position="299"/>
    </location>
</feature>
<keyword evidence="2" id="KW-1133">Transmembrane helix</keyword>
<comment type="caution">
    <text evidence="3">The sequence shown here is derived from an EMBL/GenBank/DDBJ whole genome shotgun (WGS) entry which is preliminary data.</text>
</comment>
<feature type="compositionally biased region" description="Polar residues" evidence="1">
    <location>
        <begin position="101"/>
        <end position="111"/>
    </location>
</feature>
<gene>
    <name evidence="3" type="ORF">AMK59_3683</name>
</gene>
<proteinExistence type="predicted"/>
<name>A0A0T6B716_9SCAR</name>
<keyword evidence="4" id="KW-1185">Reference proteome</keyword>
<feature type="region of interest" description="Disordered" evidence="1">
    <location>
        <begin position="1"/>
        <end position="49"/>
    </location>
</feature>
<keyword evidence="2" id="KW-0812">Transmembrane</keyword>
<feature type="transmembrane region" description="Helical" evidence="2">
    <location>
        <begin position="273"/>
        <end position="293"/>
    </location>
</feature>
<feature type="compositionally biased region" description="Polar residues" evidence="1">
    <location>
        <begin position="36"/>
        <end position="45"/>
    </location>
</feature>
<dbReference type="OrthoDB" id="10037294at2759"/>
<organism evidence="3 4">
    <name type="scientific">Oryctes borbonicus</name>
    <dbReference type="NCBI Taxonomy" id="1629725"/>
    <lineage>
        <taxon>Eukaryota</taxon>
        <taxon>Metazoa</taxon>
        <taxon>Ecdysozoa</taxon>
        <taxon>Arthropoda</taxon>
        <taxon>Hexapoda</taxon>
        <taxon>Insecta</taxon>
        <taxon>Pterygota</taxon>
        <taxon>Neoptera</taxon>
        <taxon>Endopterygota</taxon>
        <taxon>Coleoptera</taxon>
        <taxon>Polyphaga</taxon>
        <taxon>Scarabaeiformia</taxon>
        <taxon>Scarabaeidae</taxon>
        <taxon>Dynastinae</taxon>
        <taxon>Oryctes</taxon>
    </lineage>
</organism>
<evidence type="ECO:0000256" key="2">
    <source>
        <dbReference type="SAM" id="Phobius"/>
    </source>
</evidence>
<reference evidence="3 4" key="1">
    <citation type="submission" date="2015-09" db="EMBL/GenBank/DDBJ databases">
        <title>Draft genome of the scarab beetle Oryctes borbonicus.</title>
        <authorList>
            <person name="Meyer J.M."/>
            <person name="Markov G.V."/>
            <person name="Baskaran P."/>
            <person name="Herrmann M."/>
            <person name="Sommer R.J."/>
            <person name="Roedelsperger C."/>
        </authorList>
    </citation>
    <scope>NUCLEOTIDE SEQUENCE [LARGE SCALE GENOMIC DNA]</scope>
    <source>
        <strain evidence="3">OB123</strain>
        <tissue evidence="3">Whole animal</tissue>
    </source>
</reference>
<protein>
    <submittedName>
        <fullName evidence="3">Uncharacterized protein</fullName>
    </submittedName>
</protein>
<feature type="non-terminal residue" evidence="3">
    <location>
        <position position="1"/>
    </location>
</feature>
<evidence type="ECO:0000256" key="1">
    <source>
        <dbReference type="SAM" id="MobiDB-lite"/>
    </source>
</evidence>
<feature type="region of interest" description="Disordered" evidence="1">
    <location>
        <begin position="90"/>
        <end position="115"/>
    </location>
</feature>